<gene>
    <name evidence="2" type="ORF">QTL97_06960</name>
</gene>
<feature type="region of interest" description="Disordered" evidence="1">
    <location>
        <begin position="14"/>
        <end position="61"/>
    </location>
</feature>
<evidence type="ECO:0000256" key="1">
    <source>
        <dbReference type="SAM" id="MobiDB-lite"/>
    </source>
</evidence>
<dbReference type="Proteomes" id="UP001271648">
    <property type="component" value="Unassembled WGS sequence"/>
</dbReference>
<dbReference type="RefSeq" id="WP_283733583.1">
    <property type="nucleotide sequence ID" value="NZ_CP125968.1"/>
</dbReference>
<evidence type="ECO:0000313" key="2">
    <source>
        <dbReference type="EMBL" id="MDW0116670.1"/>
    </source>
</evidence>
<evidence type="ECO:0000313" key="3">
    <source>
        <dbReference type="Proteomes" id="UP001271648"/>
    </source>
</evidence>
<dbReference type="AlphaFoldDB" id="A0AAW9A8L0"/>
<dbReference type="EMBL" id="JAUBDJ010000003">
    <property type="protein sequence ID" value="MDW0116670.1"/>
    <property type="molecule type" value="Genomic_DNA"/>
</dbReference>
<name>A0AAW9A8L0_9BACL</name>
<proteinExistence type="predicted"/>
<keyword evidence="3" id="KW-1185">Reference proteome</keyword>
<protein>
    <submittedName>
        <fullName evidence="2">Uncharacterized protein</fullName>
    </submittedName>
</protein>
<comment type="caution">
    <text evidence="2">The sequence shown here is derived from an EMBL/GenBank/DDBJ whole genome shotgun (WGS) entry which is preliminary data.</text>
</comment>
<reference evidence="2 3" key="1">
    <citation type="submission" date="2023-06" db="EMBL/GenBank/DDBJ databases">
        <title>Sporosarcina sp. nov., isolated from Korean traditional fermented seafood 'Jeotgal'.</title>
        <authorList>
            <person name="Yang A.I."/>
            <person name="Shin N.-R."/>
        </authorList>
    </citation>
    <scope>NUCLEOTIDE SEQUENCE [LARGE SCALE GENOMIC DNA]</scope>
    <source>
        <strain evidence="2 3">KCTC43456</strain>
    </source>
</reference>
<organism evidence="2 3">
    <name type="scientific">Sporosarcina thermotolerans</name>
    <dbReference type="NCBI Taxonomy" id="633404"/>
    <lineage>
        <taxon>Bacteria</taxon>
        <taxon>Bacillati</taxon>
        <taxon>Bacillota</taxon>
        <taxon>Bacilli</taxon>
        <taxon>Bacillales</taxon>
        <taxon>Caryophanaceae</taxon>
        <taxon>Sporosarcina</taxon>
    </lineage>
</organism>
<sequence length="61" mass="7082">MSLFFEDEIRKVMGKAGTSGMNEIISQDPRRNGRLASNHTHQLEGESKSKEQSPRRRPRWI</sequence>
<feature type="compositionally biased region" description="Basic and acidic residues" evidence="1">
    <location>
        <begin position="41"/>
        <end position="54"/>
    </location>
</feature>
<accession>A0AAW9A8L0</accession>